<feature type="region of interest" description="Disordered" evidence="1">
    <location>
        <begin position="20"/>
        <end position="40"/>
    </location>
</feature>
<dbReference type="NCBIfam" id="NF046077">
    <property type="entry name" value="LPS_M949_RS01915"/>
    <property type="match status" value="1"/>
</dbReference>
<sequence length="277" mass="30011">MRPLFIALLLALLTACSKTDPTPPASASPAATASAPATSGPAIRHLKQTELPAGVELRGKLVDALRWQDADGDNLLLLSEWNEEGKVTEEAPDGSRSAYLAAAHYQLGGAKPRRLWLLNDSVQDCGFDVAAAFDLSATRVVDADGDGRAETLLGYSMTCTSDVSPYTYKLITHAGAQKYALRGLDRYGVLYRDEETGEFVGPPLLKDCSTAAQKSTRERMKDSSWSEADWALPGCYESDADFAQAPAALKQVALQHWHALMQHSDARWRASFSHLGK</sequence>
<dbReference type="AlphaFoldDB" id="A0A8J7FFE1"/>
<evidence type="ECO:0000313" key="4">
    <source>
        <dbReference type="Proteomes" id="UP000604481"/>
    </source>
</evidence>
<proteinExistence type="predicted"/>
<accession>A0A8J7FFE1</accession>
<keyword evidence="4" id="KW-1185">Reference proteome</keyword>
<evidence type="ECO:0000313" key="3">
    <source>
        <dbReference type="EMBL" id="MBE9608373.1"/>
    </source>
</evidence>
<reference evidence="3 4" key="1">
    <citation type="submission" date="2020-10" db="EMBL/GenBank/DDBJ databases">
        <title>The genome sequence of Chitinilyticum litopenaei 4Y14.</title>
        <authorList>
            <person name="Liu Y."/>
        </authorList>
    </citation>
    <scope>NUCLEOTIDE SEQUENCE [LARGE SCALE GENOMIC DNA]</scope>
    <source>
        <strain evidence="3 4">4Y14</strain>
    </source>
</reference>
<name>A0A8J7FFE1_9NEIS</name>
<organism evidence="3 4">
    <name type="scientific">Chitinilyticum piscinae</name>
    <dbReference type="NCBI Taxonomy" id="2866724"/>
    <lineage>
        <taxon>Bacteria</taxon>
        <taxon>Pseudomonadati</taxon>
        <taxon>Pseudomonadota</taxon>
        <taxon>Betaproteobacteria</taxon>
        <taxon>Neisseriales</taxon>
        <taxon>Chitinibacteraceae</taxon>
        <taxon>Chitinilyticum</taxon>
    </lineage>
</organism>
<evidence type="ECO:0000256" key="1">
    <source>
        <dbReference type="SAM" id="MobiDB-lite"/>
    </source>
</evidence>
<feature type="compositionally biased region" description="Low complexity" evidence="1">
    <location>
        <begin position="27"/>
        <end position="40"/>
    </location>
</feature>
<comment type="caution">
    <text evidence="3">The sequence shown here is derived from an EMBL/GenBank/DDBJ whole genome shotgun (WGS) entry which is preliminary data.</text>
</comment>
<evidence type="ECO:0008006" key="5">
    <source>
        <dbReference type="Google" id="ProtNLM"/>
    </source>
</evidence>
<dbReference type="RefSeq" id="WP_194114863.1">
    <property type="nucleotide sequence ID" value="NZ_JADFUA010000001.1"/>
</dbReference>
<feature type="chain" id="PRO_5035169005" description="Lipoprotein" evidence="2">
    <location>
        <begin position="20"/>
        <end position="277"/>
    </location>
</feature>
<dbReference type="InterPro" id="IPR058148">
    <property type="entry name" value="M949_RS01915-like_dom"/>
</dbReference>
<protein>
    <recommendedName>
        <fullName evidence="5">Lipoprotein</fullName>
    </recommendedName>
</protein>
<evidence type="ECO:0000256" key="2">
    <source>
        <dbReference type="SAM" id="SignalP"/>
    </source>
</evidence>
<dbReference type="EMBL" id="JADFUA010000001">
    <property type="protein sequence ID" value="MBE9608373.1"/>
    <property type="molecule type" value="Genomic_DNA"/>
</dbReference>
<keyword evidence="2" id="KW-0732">Signal</keyword>
<dbReference type="Proteomes" id="UP000604481">
    <property type="component" value="Unassembled WGS sequence"/>
</dbReference>
<feature type="signal peptide" evidence="2">
    <location>
        <begin position="1"/>
        <end position="19"/>
    </location>
</feature>
<gene>
    <name evidence="3" type="ORF">INR99_03330</name>
</gene>
<dbReference type="PROSITE" id="PS51257">
    <property type="entry name" value="PROKAR_LIPOPROTEIN"/>
    <property type="match status" value="1"/>
</dbReference>